<keyword evidence="5 7" id="KW-0472">Membrane</keyword>
<evidence type="ECO:0000256" key="6">
    <source>
        <dbReference type="ARBA" id="ARBA00023237"/>
    </source>
</evidence>
<dbReference type="Gene3D" id="2.60.40.1120">
    <property type="entry name" value="Carboxypeptidase-like, regulatory domain"/>
    <property type="match status" value="1"/>
</dbReference>
<evidence type="ECO:0000256" key="7">
    <source>
        <dbReference type="PROSITE-ProRule" id="PRU01360"/>
    </source>
</evidence>
<dbReference type="InterPro" id="IPR023996">
    <property type="entry name" value="TonB-dep_OMP_SusC/RagA"/>
</dbReference>
<dbReference type="NCBIfam" id="TIGR04057">
    <property type="entry name" value="SusC_RagA_signa"/>
    <property type="match status" value="1"/>
</dbReference>
<evidence type="ECO:0000256" key="5">
    <source>
        <dbReference type="ARBA" id="ARBA00023136"/>
    </source>
</evidence>
<dbReference type="AlphaFoldDB" id="A0A1M4W0W1"/>
<gene>
    <name evidence="9" type="ORF">SAMN03080594_1011167</name>
</gene>
<dbReference type="EMBL" id="FQUX01000001">
    <property type="protein sequence ID" value="SHE74934.1"/>
    <property type="molecule type" value="Genomic_DNA"/>
</dbReference>
<dbReference type="InterPro" id="IPR037066">
    <property type="entry name" value="Plug_dom_sf"/>
</dbReference>
<name>A0A1M4W0W1_9FLAO</name>
<keyword evidence="6 7" id="KW-0998">Cell outer membrane</keyword>
<sequence length="1137" mass="126984">MKIKLINRPPCPLGKVLLHFFMKSIIFLFCSISFALAPLNGEAQDAEIIIDTDMSLTIRQAFRLINKQTDYKFIYRHDLIKTAPNIDLKKGVIKAGELLDKCLSPISFTYNFTEGGTIVVKKKLIESVDSGQAVLVNQNVQYQVSGTITDLDGVPLPGANILEKGTTNGTQADFDGNFSISVEDENSVLVISYVGFATKEVSLNGQTNFNIILEESAADLDEVVVVGYGTQEKVNVAGAVAQINGKALQDRPVTNVSEALQGQIPGVTVQPTSGQPGAGFNITIRGASSLNGDGALVIVDGIPGVLNNINPNDIETISILKDGASASIYGSRASEGVILVTTKKGYKNQALTVQYNVNASIKKPTIVPEQMSPLESATFGNFATANAGQGALYPQYVLDALADPNVTAVPNQNNARDFFFTGDFDWVDYFYDQSFQQSHELSIRGGGERNTYRMSVSWLDQNGYFSKYGPDSFDRYSIRANLTNDLIPEKLILTTNLSFTSTDQLQSSLFETLIESVFDNGRNQELFDPNGNYSRYRFQQNTLQLLREAGFDENIDNRFEGRIGLNWNVTEDFTLEGLVGYNVGWAKGTLFGRGYFKNDTDGEIVDPGGVPRWVNQPNRVILNNTYNRFYNTQLIVRYTKSVGEHAFNIMAGTSVEENYSENTSTQRFNILGNELPALSLGDQETSTNSWSAGEWGLLSYFGRFNYNFYNRYIFEATFRRDGSSRFSDLNKWGLFPSTLLAWRLSNEPFMQSQQIFSNIKIRASYGETGNQSGIGLYDHIPVYNISNGGIPFLGGLGQQAWNPRLPSEQRSWETVKSTNIGIDLGFLDHRLTAEFDYYVKKNEDMLIPIEIPSIIGISVPTSNNGQLETKGYEFLVNWKDNVNSIGLNYNIGFNFSDQKDEITSLDQEFANLSSGIRNIQGYPVNAIFAYRTDGLFQTQEEVNNSATLNSNVAPGDIKYVDIDEDGTISQPNDVEYIGSLTPRKLYNINLGAEWKGFDFALFFQGVGKRNYYLNVDAVGPFINPWDNWAFAELHDYWTPDNTEARFPRPYAGNLNFQFSDYWVQDASYIRLKNLQFGYSLSPQVLNKIGFSNARIYFSGENLWEKTDLILFDPEVSNQAGRSYPLNRSYSLGLNFTF</sequence>
<comment type="subcellular location">
    <subcellularLocation>
        <location evidence="1 7">Cell outer membrane</location>
        <topology evidence="1 7">Multi-pass membrane protein</topology>
    </subcellularLocation>
</comment>
<keyword evidence="2 7" id="KW-0813">Transport</keyword>
<dbReference type="InterPro" id="IPR036942">
    <property type="entry name" value="Beta-barrel_TonB_sf"/>
</dbReference>
<proteinExistence type="inferred from homology"/>
<feature type="domain" description="TonB-dependent receptor plug" evidence="8">
    <location>
        <begin position="233"/>
        <end position="337"/>
    </location>
</feature>
<evidence type="ECO:0000256" key="3">
    <source>
        <dbReference type="ARBA" id="ARBA00022452"/>
    </source>
</evidence>
<accession>A0A1M4W0W1</accession>
<dbReference type="PROSITE" id="PS52016">
    <property type="entry name" value="TONB_DEPENDENT_REC_3"/>
    <property type="match status" value="1"/>
</dbReference>
<dbReference type="InterPro" id="IPR023997">
    <property type="entry name" value="TonB-dep_OMP_SusC/RagA_CS"/>
</dbReference>
<evidence type="ECO:0000259" key="8">
    <source>
        <dbReference type="Pfam" id="PF07715"/>
    </source>
</evidence>
<keyword evidence="3 7" id="KW-1134">Transmembrane beta strand</keyword>
<dbReference type="InterPro" id="IPR039426">
    <property type="entry name" value="TonB-dep_rcpt-like"/>
</dbReference>
<protein>
    <submittedName>
        <fullName evidence="9">TonB-linked outer membrane protein, SusC/RagA family</fullName>
    </submittedName>
</protein>
<comment type="similarity">
    <text evidence="7">Belongs to the TonB-dependent receptor family.</text>
</comment>
<dbReference type="NCBIfam" id="TIGR04056">
    <property type="entry name" value="OMP_RagA_SusC"/>
    <property type="match status" value="1"/>
</dbReference>
<reference evidence="10" key="1">
    <citation type="submission" date="2016-11" db="EMBL/GenBank/DDBJ databases">
        <authorList>
            <person name="Varghese N."/>
            <person name="Submissions S."/>
        </authorList>
    </citation>
    <scope>NUCLEOTIDE SEQUENCE [LARGE SCALE GENOMIC DNA]</scope>
    <source>
        <strain evidence="10">DSM 17539</strain>
    </source>
</reference>
<dbReference type="Pfam" id="PF13715">
    <property type="entry name" value="CarbopepD_reg_2"/>
    <property type="match status" value="1"/>
</dbReference>
<evidence type="ECO:0000256" key="1">
    <source>
        <dbReference type="ARBA" id="ARBA00004571"/>
    </source>
</evidence>
<dbReference type="Gene3D" id="2.40.170.20">
    <property type="entry name" value="TonB-dependent receptor, beta-barrel domain"/>
    <property type="match status" value="1"/>
</dbReference>
<evidence type="ECO:0000256" key="4">
    <source>
        <dbReference type="ARBA" id="ARBA00022692"/>
    </source>
</evidence>
<dbReference type="SUPFAM" id="SSF49464">
    <property type="entry name" value="Carboxypeptidase regulatory domain-like"/>
    <property type="match status" value="1"/>
</dbReference>
<organism evidence="9 10">
    <name type="scientific">Arenibacter palladensis</name>
    <dbReference type="NCBI Taxonomy" id="237373"/>
    <lineage>
        <taxon>Bacteria</taxon>
        <taxon>Pseudomonadati</taxon>
        <taxon>Bacteroidota</taxon>
        <taxon>Flavobacteriia</taxon>
        <taxon>Flavobacteriales</taxon>
        <taxon>Flavobacteriaceae</taxon>
        <taxon>Arenibacter</taxon>
    </lineage>
</organism>
<dbReference type="Proteomes" id="UP000184406">
    <property type="component" value="Unassembled WGS sequence"/>
</dbReference>
<dbReference type="InterPro" id="IPR012910">
    <property type="entry name" value="Plug_dom"/>
</dbReference>
<keyword evidence="10" id="KW-1185">Reference proteome</keyword>
<dbReference type="Gene3D" id="2.170.130.10">
    <property type="entry name" value="TonB-dependent receptor, plug domain"/>
    <property type="match status" value="1"/>
</dbReference>
<evidence type="ECO:0000313" key="9">
    <source>
        <dbReference type="EMBL" id="SHE74934.1"/>
    </source>
</evidence>
<dbReference type="SUPFAM" id="SSF56935">
    <property type="entry name" value="Porins"/>
    <property type="match status" value="1"/>
</dbReference>
<evidence type="ECO:0000256" key="2">
    <source>
        <dbReference type="ARBA" id="ARBA00022448"/>
    </source>
</evidence>
<dbReference type="GO" id="GO:0009279">
    <property type="term" value="C:cell outer membrane"/>
    <property type="evidence" value="ECO:0007669"/>
    <property type="project" value="UniProtKB-SubCell"/>
</dbReference>
<evidence type="ECO:0000313" key="10">
    <source>
        <dbReference type="Proteomes" id="UP000184406"/>
    </source>
</evidence>
<dbReference type="Pfam" id="PF07715">
    <property type="entry name" value="Plug"/>
    <property type="match status" value="1"/>
</dbReference>
<keyword evidence="4 7" id="KW-0812">Transmembrane</keyword>
<dbReference type="InterPro" id="IPR008969">
    <property type="entry name" value="CarboxyPept-like_regulatory"/>
</dbReference>
<dbReference type="OrthoDB" id="9768177at2"/>